<dbReference type="EMBL" id="CP014782">
    <property type="protein sequence ID" value="AQS39531.1"/>
    <property type="molecule type" value="Genomic_DNA"/>
</dbReference>
<keyword evidence="4" id="KW-1185">Reference proteome</keyword>
<reference evidence="3 4" key="1">
    <citation type="submission" date="2016-03" db="EMBL/GenBank/DDBJ databases">
        <title>Complete genome sequence of Shewanella psychrophila WP2, a deep sea bacterium isolated from west Pacific sediment.</title>
        <authorList>
            <person name="Xu G."/>
            <person name="Jian H."/>
        </authorList>
    </citation>
    <scope>NUCLEOTIDE SEQUENCE [LARGE SCALE GENOMIC DNA]</scope>
    <source>
        <strain evidence="3 4">WP2</strain>
    </source>
</reference>
<organism evidence="3 4">
    <name type="scientific">Shewanella psychrophila</name>
    <dbReference type="NCBI Taxonomy" id="225848"/>
    <lineage>
        <taxon>Bacteria</taxon>
        <taxon>Pseudomonadati</taxon>
        <taxon>Pseudomonadota</taxon>
        <taxon>Gammaproteobacteria</taxon>
        <taxon>Alteromonadales</taxon>
        <taxon>Shewanellaceae</taxon>
        <taxon>Shewanella</taxon>
    </lineage>
</organism>
<dbReference type="KEGG" id="spsw:Sps_04445"/>
<accession>A0A1S6HVK4</accession>
<dbReference type="STRING" id="225848.Sps_04445"/>
<name>A0A1S6HVK4_9GAMM</name>
<dbReference type="Gene3D" id="3.40.50.1820">
    <property type="entry name" value="alpha/beta hydrolase"/>
    <property type="match status" value="1"/>
</dbReference>
<dbReference type="SUPFAM" id="SSF53474">
    <property type="entry name" value="alpha/beta-Hydrolases"/>
    <property type="match status" value="2"/>
</dbReference>
<dbReference type="GO" id="GO:0005576">
    <property type="term" value="C:extracellular region"/>
    <property type="evidence" value="ECO:0007669"/>
    <property type="project" value="InterPro"/>
</dbReference>
<evidence type="ECO:0000313" key="4">
    <source>
        <dbReference type="Proteomes" id="UP000189545"/>
    </source>
</evidence>
<dbReference type="NCBIfam" id="TIGR01840">
    <property type="entry name" value="esterase_phb"/>
    <property type="match status" value="1"/>
</dbReference>
<dbReference type="PANTHER" id="PTHR43037">
    <property type="entry name" value="UNNAMED PRODUCT-RELATED"/>
    <property type="match status" value="1"/>
</dbReference>
<sequence length="339" mass="37463">MLFLISCWSRLKPATANKRYGTYRTISLRCFSEQLLMPFLLLLLLIWTSTAHASAPFTPLMQFGDNPGELTVSYFSPVASSDKLVVLLHGCEQSGEILAEQSGLIALAKEHKFSLLIPQQSYDNNIKKCFNWFSQQDTNQDSGEMLSIKNMVLTFQKRLKAKKIYILGLSAGGAMTSALLVNYPDMFTAGAVVAGLPFPCADSLIKAISCMRKGPPQPASELSNLVTQAKPHQKFWPLLTVWTGGEDKVVNPVNAQRLAEQWVSLKQIDSPPKIIKHLGYQTTQWQDQSQNIAVELVQIDNIGHGLTVSPKQKNGGVEAPFLLASPVSGAIEIIKFWKI</sequence>
<protein>
    <submittedName>
        <fullName evidence="3">Esterase, PHB depolymerase family</fullName>
    </submittedName>
</protein>
<dbReference type="PANTHER" id="PTHR43037:SF1">
    <property type="entry name" value="BLL1128 PROTEIN"/>
    <property type="match status" value="1"/>
</dbReference>
<evidence type="ECO:0000256" key="2">
    <source>
        <dbReference type="ARBA" id="ARBA00022801"/>
    </source>
</evidence>
<evidence type="ECO:0000256" key="1">
    <source>
        <dbReference type="ARBA" id="ARBA00022729"/>
    </source>
</evidence>
<dbReference type="InterPro" id="IPR029058">
    <property type="entry name" value="AB_hydrolase_fold"/>
</dbReference>
<dbReference type="Pfam" id="PF10503">
    <property type="entry name" value="Esterase_PHB"/>
    <property type="match status" value="1"/>
</dbReference>
<keyword evidence="1" id="KW-0732">Signal</keyword>
<dbReference type="InterPro" id="IPR010126">
    <property type="entry name" value="Esterase_phb"/>
</dbReference>
<dbReference type="GO" id="GO:0016787">
    <property type="term" value="F:hydrolase activity"/>
    <property type="evidence" value="ECO:0007669"/>
    <property type="project" value="UniProtKB-KW"/>
</dbReference>
<dbReference type="AlphaFoldDB" id="A0A1S6HVK4"/>
<dbReference type="Proteomes" id="UP000189545">
    <property type="component" value="Chromosome"/>
</dbReference>
<proteinExistence type="predicted"/>
<keyword evidence="2" id="KW-0378">Hydrolase</keyword>
<gene>
    <name evidence="3" type="ORF">Sps_04445</name>
</gene>
<evidence type="ECO:0000313" key="3">
    <source>
        <dbReference type="EMBL" id="AQS39531.1"/>
    </source>
</evidence>
<dbReference type="InterPro" id="IPR050955">
    <property type="entry name" value="Plant_Biomass_Hydrol_Est"/>
</dbReference>